<dbReference type="OMA" id="YFRPYIG"/>
<comment type="domain">
    <text evidence="9">Forms an alpha-helical dimer with monomers associated via an antiparallel alpha-helical coiled coil, leaving each N-terminal inhibitory region accessible for interaction with an F1 catalytic domain. The inhibitory N-terminal region binds the alpha(ADP-bound)-beta(ADP-bound) (ATP5F1A-ATP5F1B) interface of F1-ATPase, and also contact the central gamma subunit (ATP5F1C). This dimeric state is favored by pH values below 7.0, and at higher values the dimers associate to form inactive homotetramer, where the inhibitory region is occluded, masking its inhibitory activity.</text>
</comment>
<proteinExistence type="inferred from homology"/>
<evidence type="ECO:0000256" key="1">
    <source>
        <dbReference type="ARBA" id="ARBA00004173"/>
    </source>
</evidence>
<dbReference type="GO" id="GO:0005739">
    <property type="term" value="C:mitochondrion"/>
    <property type="evidence" value="ECO:0007669"/>
    <property type="project" value="UniProtKB-SubCell"/>
</dbReference>
<dbReference type="PANTHER" id="PTHR48417">
    <property type="entry name" value="ATP SYNTHASE F1 SUBUNIT EPSILON"/>
    <property type="match status" value="1"/>
</dbReference>
<evidence type="ECO:0000256" key="8">
    <source>
        <dbReference type="ARBA" id="ARBA00046200"/>
    </source>
</evidence>
<evidence type="ECO:0000313" key="11">
    <source>
        <dbReference type="Ensembl" id="ENSRFEP00010005161.1"/>
    </source>
</evidence>
<evidence type="ECO:0000313" key="12">
    <source>
        <dbReference type="Proteomes" id="UP000472240"/>
    </source>
</evidence>
<sequence length="73" mass="8159">MAVTASALMRRGVWDVRAMQARNFNSERTGNVGSSAGSVREAGGAFGKRDQAEEERYFRPYIGVKYCHMVQNE</sequence>
<evidence type="ECO:0000256" key="7">
    <source>
        <dbReference type="ARBA" id="ARBA00026043"/>
    </source>
</evidence>
<feature type="compositionally biased region" description="Polar residues" evidence="10">
    <location>
        <begin position="27"/>
        <end position="37"/>
    </location>
</feature>
<evidence type="ECO:0000256" key="6">
    <source>
        <dbReference type="ARBA" id="ARBA00023128"/>
    </source>
</evidence>
<reference evidence="11 12" key="2">
    <citation type="journal article" date="2018" name="Annu Rev Anim Biosci">
        <title>Bat Biology, Genomes, and the Bat1K Project: To Generate Chromosome-Level Genomes for All Living Bat Species.</title>
        <authorList>
            <person name="Teeling E.C."/>
            <person name="Vernes S.C."/>
            <person name="Davalos L.M."/>
            <person name="Ray D.A."/>
            <person name="Gilbert M.T.P."/>
            <person name="Myers E."/>
        </authorList>
    </citation>
    <scope>NUCLEOTIDE SEQUENCE</scope>
</reference>
<reference evidence="11" key="4">
    <citation type="submission" date="2025-08" db="UniProtKB">
        <authorList>
            <consortium name="Ensembl"/>
        </authorList>
    </citation>
    <scope>IDENTIFICATION</scope>
</reference>
<comment type="function">
    <text evidence="8">Endogenous F(1)F(o)-ATPase inhibitor limiting ATP depletion when the mitochondrial membrane potential falls below a threshold and the F(1)F(o)-ATP synthase starts hydrolyzing ATP to pump protons out of the mitochondrial matrix. Required to avoid the consumption of cellular ATP when the F(1)F(o)-ATP synthase enzyme acts as an ATP hydrolase. Indirectly acts as a regulator of heme synthesis in erythroid tissues: regulates heme synthesis by modulating the mitochondrial pH and redox potential, allowing FECH to efficiently catalyze the incorporation of iron into protoporphyrin IX to produce heme.</text>
</comment>
<comment type="similarity">
    <text evidence="2 9">Belongs to the ATPase inhibitor family.</text>
</comment>
<dbReference type="AlphaFoldDB" id="A0A671DW70"/>
<evidence type="ECO:0000256" key="3">
    <source>
        <dbReference type="ARBA" id="ARBA00019626"/>
    </source>
</evidence>
<dbReference type="SUPFAM" id="SSF64602">
    <property type="entry name" value="F1 ATPase inhibitor, IF1, C-terminal domain"/>
    <property type="match status" value="1"/>
</dbReference>
<comment type="function">
    <text evidence="9">Indirectly acts as a regulator of heme synthesis in erythroid tissues: regulates heme synthesis by modulating the mitochondrial pH and redox potential, allowing fech to efficiently catalyze the incorporation of iron into protoporphyrin IX to produce heme.</text>
</comment>
<name>A0A671DW70_RHIFE</name>
<reference evidence="11" key="5">
    <citation type="submission" date="2025-09" db="UniProtKB">
        <authorList>
            <consortium name="Ensembl"/>
        </authorList>
    </citation>
    <scope>IDENTIFICATION</scope>
</reference>
<keyword evidence="6 9" id="KW-0496">Mitochondrion</keyword>
<comment type="subunit">
    <text evidence="7 9">Homodimer; represents the active form and is present at a pH value below 6.5. Homotetramer; represents the inactive form and is present at a pH value above 7.0.</text>
</comment>
<protein>
    <recommendedName>
        <fullName evidence="3 9">ATPase inhibitor, mitochondrial</fullName>
    </recommendedName>
    <alternativeName>
        <fullName evidence="9">ATP synthase F1 subunit epsilon</fullName>
    </alternativeName>
</protein>
<dbReference type="PANTHER" id="PTHR48417:SF1">
    <property type="entry name" value="ATP SYNTHASE F1 SUBUNIT EPSILON"/>
    <property type="match status" value="1"/>
</dbReference>
<evidence type="ECO:0000256" key="2">
    <source>
        <dbReference type="ARBA" id="ARBA00010901"/>
    </source>
</evidence>
<accession>A0A671DW70</accession>
<dbReference type="Ensembl" id="ENSRFET00010005641.1">
    <property type="protein sequence ID" value="ENSRFEP00010005161.1"/>
    <property type="gene ID" value="ENSRFEG00010003540.1"/>
</dbReference>
<dbReference type="Gene3D" id="1.20.5.500">
    <property type="entry name" value="Single helix bin"/>
    <property type="match status" value="1"/>
</dbReference>
<organism evidence="11 12">
    <name type="scientific">Rhinolophus ferrumequinum</name>
    <name type="common">Greater horseshoe bat</name>
    <dbReference type="NCBI Taxonomy" id="59479"/>
    <lineage>
        <taxon>Eukaryota</taxon>
        <taxon>Metazoa</taxon>
        <taxon>Chordata</taxon>
        <taxon>Craniata</taxon>
        <taxon>Vertebrata</taxon>
        <taxon>Euteleostomi</taxon>
        <taxon>Mammalia</taxon>
        <taxon>Eutheria</taxon>
        <taxon>Laurasiatheria</taxon>
        <taxon>Chiroptera</taxon>
        <taxon>Yinpterochiroptera</taxon>
        <taxon>Rhinolophoidea</taxon>
        <taxon>Rhinolophidae</taxon>
        <taxon>Rhinolophinae</taxon>
        <taxon>Rhinolophus</taxon>
    </lineage>
</organism>
<evidence type="ECO:0000256" key="4">
    <source>
        <dbReference type="ARBA" id="ARBA00022946"/>
    </source>
</evidence>
<reference evidence="12" key="3">
    <citation type="submission" date="2018-12" db="EMBL/GenBank/DDBJ databases">
        <title>G10K-VGP greater horseshoe bat female genome, primary haplotype.</title>
        <authorList>
            <person name="Teeling E."/>
            <person name="Myers G."/>
            <person name="Vernes S."/>
            <person name="Pippel M."/>
            <person name="Winkler S."/>
            <person name="Fedrigo O."/>
            <person name="Rhie A."/>
            <person name="Koren S."/>
            <person name="Phillippy A."/>
            <person name="Lewin H."/>
            <person name="Damas J."/>
            <person name="Howe K."/>
            <person name="Mountcastle J."/>
            <person name="Jarvis E.D."/>
        </authorList>
    </citation>
    <scope>NUCLEOTIDE SEQUENCE [LARGE SCALE GENOMIC DNA]</scope>
</reference>
<reference evidence="11 12" key="1">
    <citation type="journal article" date="2015" name="Annu Rev Anim Biosci">
        <title>The Genome 10K Project: a way forward.</title>
        <authorList>
            <person name="Koepfli K.P."/>
            <person name="Paten B."/>
            <person name="O'Brien S.J."/>
            <person name="Koepfli K.P."/>
            <person name="Paten B."/>
            <person name="Antunes A."/>
            <person name="Belov K."/>
            <person name="Bustamante C."/>
            <person name="Castoe T.A."/>
            <person name="Clawson H."/>
            <person name="Crawford A.J."/>
            <person name="Diekhans M."/>
            <person name="Distel D."/>
            <person name="Durbin R."/>
            <person name="Earl D."/>
            <person name="Fujita M.K."/>
            <person name="Gamble T."/>
            <person name="Georges A."/>
            <person name="Gemmell N."/>
            <person name="Gilbert M.T."/>
            <person name="Graves J.M."/>
            <person name="Green R.E."/>
            <person name="Hickey G."/>
            <person name="Jarvis E.D."/>
            <person name="Johnson W."/>
            <person name="Komissarov A."/>
            <person name="Korf I."/>
            <person name="Kuhn R."/>
            <person name="Larkin D.M."/>
            <person name="Lewin H."/>
            <person name="Lopez J.V."/>
            <person name="Ma J."/>
            <person name="Marques-Bonet T."/>
            <person name="Miller W."/>
            <person name="Murphy R."/>
            <person name="Pevzner P."/>
            <person name="Shapiro B."/>
            <person name="Steiner C."/>
            <person name="Tamazian G."/>
            <person name="Venkatesh B."/>
            <person name="Wang J."/>
            <person name="Wayne R."/>
            <person name="Wiley E."/>
            <person name="Yang H."/>
            <person name="Zhang G."/>
            <person name="Haussler D."/>
            <person name="Ryder O."/>
            <person name="O'Brien S.J."/>
        </authorList>
    </citation>
    <scope>NUCLEOTIDE SEQUENCE</scope>
</reference>
<feature type="region of interest" description="Disordered" evidence="10">
    <location>
        <begin position="27"/>
        <end position="49"/>
    </location>
</feature>
<dbReference type="Proteomes" id="UP000472240">
    <property type="component" value="Chromosome 6"/>
</dbReference>
<keyword evidence="12" id="KW-1185">Reference proteome</keyword>
<dbReference type="Pfam" id="PF04568">
    <property type="entry name" value="IATP"/>
    <property type="match status" value="1"/>
</dbReference>
<dbReference type="GeneTree" id="ENSGT01140000282969"/>
<dbReference type="InterPro" id="IPR007648">
    <property type="entry name" value="ATPase_inhibitor_mt"/>
</dbReference>
<evidence type="ECO:0000256" key="9">
    <source>
        <dbReference type="RuleBase" id="RU368087"/>
    </source>
</evidence>
<dbReference type="InParanoid" id="A0A671DW70"/>
<evidence type="ECO:0000256" key="5">
    <source>
        <dbReference type="ARBA" id="ARBA00023054"/>
    </source>
</evidence>
<keyword evidence="5" id="KW-0175">Coiled coil</keyword>
<evidence type="ECO:0000256" key="10">
    <source>
        <dbReference type="SAM" id="MobiDB-lite"/>
    </source>
</evidence>
<dbReference type="GO" id="GO:0042030">
    <property type="term" value="F:ATPase inhibitor activity"/>
    <property type="evidence" value="ECO:0007669"/>
    <property type="project" value="UniProtKB-UniRule"/>
</dbReference>
<comment type="subcellular location">
    <subcellularLocation>
        <location evidence="1 9">Mitochondrion</location>
    </subcellularLocation>
</comment>
<keyword evidence="4" id="KW-0809">Transit peptide</keyword>